<dbReference type="SUPFAM" id="SSF46689">
    <property type="entry name" value="Homeodomain-like"/>
    <property type="match status" value="1"/>
</dbReference>
<evidence type="ECO:0000313" key="6">
    <source>
        <dbReference type="Proteomes" id="UP000617628"/>
    </source>
</evidence>
<dbReference type="InterPro" id="IPR003313">
    <property type="entry name" value="AraC-bd"/>
</dbReference>
<dbReference type="Pfam" id="PF12833">
    <property type="entry name" value="HTH_18"/>
    <property type="match status" value="1"/>
</dbReference>
<dbReference type="SMART" id="SM00342">
    <property type="entry name" value="HTH_ARAC"/>
    <property type="match status" value="1"/>
</dbReference>
<dbReference type="PANTHER" id="PTHR43280:SF31">
    <property type="entry name" value="TRANSCRIPTIONAL REGULATORY PROTEIN"/>
    <property type="match status" value="1"/>
</dbReference>
<keyword evidence="3" id="KW-0804">Transcription</keyword>
<name>A0A934S5A2_9BACT</name>
<feature type="domain" description="HTH araC/xylS-type" evidence="4">
    <location>
        <begin position="195"/>
        <end position="293"/>
    </location>
</feature>
<dbReference type="SUPFAM" id="SSF51215">
    <property type="entry name" value="Regulatory protein AraC"/>
    <property type="match status" value="1"/>
</dbReference>
<organism evidence="5 6">
    <name type="scientific">Pelagicoccus mobilis</name>
    <dbReference type="NCBI Taxonomy" id="415221"/>
    <lineage>
        <taxon>Bacteria</taxon>
        <taxon>Pseudomonadati</taxon>
        <taxon>Verrucomicrobiota</taxon>
        <taxon>Opitutia</taxon>
        <taxon>Puniceicoccales</taxon>
        <taxon>Pelagicoccaceae</taxon>
        <taxon>Pelagicoccus</taxon>
    </lineage>
</organism>
<keyword evidence="6" id="KW-1185">Reference proteome</keyword>
<protein>
    <submittedName>
        <fullName evidence="5">Helix-turn-helix transcriptional regulator</fullName>
    </submittedName>
</protein>
<proteinExistence type="predicted"/>
<dbReference type="Pfam" id="PF02311">
    <property type="entry name" value="AraC_binding"/>
    <property type="match status" value="1"/>
</dbReference>
<evidence type="ECO:0000256" key="3">
    <source>
        <dbReference type="ARBA" id="ARBA00023163"/>
    </source>
</evidence>
<dbReference type="PRINTS" id="PR00032">
    <property type="entry name" value="HTHARAC"/>
</dbReference>
<gene>
    <name evidence="5" type="ORF">JIN87_24320</name>
</gene>
<dbReference type="EMBL" id="JAENIL010000067">
    <property type="protein sequence ID" value="MBK1880032.1"/>
    <property type="molecule type" value="Genomic_DNA"/>
</dbReference>
<sequence>MNQATFPRSAIELTEPESELVEKRREFDLESRPHPSSDLKVYGGQLQVCSPGFHSIDSCFDQYTLNLISAGQGTLRIGEEIMPLVAGSVFIAGPNHSYRIENNSNTQLTHYQIRFSGDQAAKLVNSTFLSDNRPRNLHRLTWMKDTFSNILECGENACGNAQAACKLLLEYLFTRLESCKLPEAENYSHAFTAFQKCSSYIEENFRHISGAHEIADKCSISHQYLCYLFKRFSEVTPTQTLLRLKLNHSADLLRKGDLLIKEVALEVGFEDQYYFSKRFKDYFGASPRNFVGLERESLSA</sequence>
<dbReference type="AlphaFoldDB" id="A0A934S5A2"/>
<dbReference type="InterPro" id="IPR018060">
    <property type="entry name" value="HTH_AraC"/>
</dbReference>
<dbReference type="PANTHER" id="PTHR43280">
    <property type="entry name" value="ARAC-FAMILY TRANSCRIPTIONAL REGULATOR"/>
    <property type="match status" value="1"/>
</dbReference>
<dbReference type="GO" id="GO:0003700">
    <property type="term" value="F:DNA-binding transcription factor activity"/>
    <property type="evidence" value="ECO:0007669"/>
    <property type="project" value="InterPro"/>
</dbReference>
<dbReference type="InterPro" id="IPR037923">
    <property type="entry name" value="HTH-like"/>
</dbReference>
<dbReference type="Proteomes" id="UP000617628">
    <property type="component" value="Unassembled WGS sequence"/>
</dbReference>
<dbReference type="Gene3D" id="1.10.10.60">
    <property type="entry name" value="Homeodomain-like"/>
    <property type="match status" value="2"/>
</dbReference>
<dbReference type="InterPro" id="IPR018062">
    <property type="entry name" value="HTH_AraC-typ_CS"/>
</dbReference>
<reference evidence="5" key="1">
    <citation type="submission" date="2021-01" db="EMBL/GenBank/DDBJ databases">
        <title>Modified the classification status of verrucomicrobia.</title>
        <authorList>
            <person name="Feng X."/>
        </authorList>
    </citation>
    <scope>NUCLEOTIDE SEQUENCE</scope>
    <source>
        <strain evidence="5">KCTC 13126</strain>
    </source>
</reference>
<dbReference type="InterPro" id="IPR014710">
    <property type="entry name" value="RmlC-like_jellyroll"/>
</dbReference>
<dbReference type="PROSITE" id="PS01124">
    <property type="entry name" value="HTH_ARAC_FAMILY_2"/>
    <property type="match status" value="1"/>
</dbReference>
<keyword evidence="1" id="KW-0805">Transcription regulation</keyword>
<evidence type="ECO:0000259" key="4">
    <source>
        <dbReference type="PROSITE" id="PS01124"/>
    </source>
</evidence>
<comment type="caution">
    <text evidence="5">The sequence shown here is derived from an EMBL/GenBank/DDBJ whole genome shotgun (WGS) entry which is preliminary data.</text>
</comment>
<evidence type="ECO:0000313" key="5">
    <source>
        <dbReference type="EMBL" id="MBK1880032.1"/>
    </source>
</evidence>
<dbReference type="InterPro" id="IPR009057">
    <property type="entry name" value="Homeodomain-like_sf"/>
</dbReference>
<evidence type="ECO:0000256" key="1">
    <source>
        <dbReference type="ARBA" id="ARBA00023015"/>
    </source>
</evidence>
<dbReference type="PROSITE" id="PS00041">
    <property type="entry name" value="HTH_ARAC_FAMILY_1"/>
    <property type="match status" value="1"/>
</dbReference>
<dbReference type="InterPro" id="IPR020449">
    <property type="entry name" value="Tscrpt_reg_AraC-type_HTH"/>
</dbReference>
<accession>A0A934S5A2</accession>
<dbReference type="RefSeq" id="WP_200358535.1">
    <property type="nucleotide sequence ID" value="NZ_JAENIL010000067.1"/>
</dbReference>
<dbReference type="Gene3D" id="2.60.120.10">
    <property type="entry name" value="Jelly Rolls"/>
    <property type="match status" value="1"/>
</dbReference>
<dbReference type="GO" id="GO:0043565">
    <property type="term" value="F:sequence-specific DNA binding"/>
    <property type="evidence" value="ECO:0007669"/>
    <property type="project" value="InterPro"/>
</dbReference>
<keyword evidence="2" id="KW-0238">DNA-binding</keyword>
<evidence type="ECO:0000256" key="2">
    <source>
        <dbReference type="ARBA" id="ARBA00023125"/>
    </source>
</evidence>